<protein>
    <recommendedName>
        <fullName evidence="3">HORMA domain-containing protein</fullName>
    </recommendedName>
</protein>
<evidence type="ECO:0000313" key="2">
    <source>
        <dbReference type="Proteomes" id="UP001448207"/>
    </source>
</evidence>
<evidence type="ECO:0000313" key="1">
    <source>
        <dbReference type="EMBL" id="KAL0085447.1"/>
    </source>
</evidence>
<sequence>MHSQMDYTRMVQDTFRYDSRKSALLYRESRMKYGWLHIELIGKFSCIKESHINPGLLGHSSHQLKQIQKVIKETLEKIEGSISIIKTGIKPVYISVSHDFEFEEGYASPWGYLDATTLQKVDNYLTDDKLTFSICLAIKQEPKYSVCESLLYPKQPQVF</sequence>
<comment type="caution">
    <text evidence="1">The sequence shown here is derived from an EMBL/GenBank/DDBJ whole genome shotgun (WGS) entry which is preliminary data.</text>
</comment>
<proteinExistence type="predicted"/>
<evidence type="ECO:0008006" key="3">
    <source>
        <dbReference type="Google" id="ProtNLM"/>
    </source>
</evidence>
<name>A0ABR3B190_PHYBL</name>
<gene>
    <name evidence="1" type="ORF">J3Q64DRAFT_1743718</name>
</gene>
<dbReference type="Proteomes" id="UP001448207">
    <property type="component" value="Unassembled WGS sequence"/>
</dbReference>
<organism evidence="1 2">
    <name type="scientific">Phycomyces blakesleeanus</name>
    <dbReference type="NCBI Taxonomy" id="4837"/>
    <lineage>
        <taxon>Eukaryota</taxon>
        <taxon>Fungi</taxon>
        <taxon>Fungi incertae sedis</taxon>
        <taxon>Mucoromycota</taxon>
        <taxon>Mucoromycotina</taxon>
        <taxon>Mucoromycetes</taxon>
        <taxon>Mucorales</taxon>
        <taxon>Phycomycetaceae</taxon>
        <taxon>Phycomyces</taxon>
    </lineage>
</organism>
<keyword evidence="2" id="KW-1185">Reference proteome</keyword>
<accession>A0ABR3B190</accession>
<dbReference type="EMBL" id="JBCLYO010000010">
    <property type="protein sequence ID" value="KAL0085447.1"/>
    <property type="molecule type" value="Genomic_DNA"/>
</dbReference>
<reference evidence="1 2" key="1">
    <citation type="submission" date="2024-04" db="EMBL/GenBank/DDBJ databases">
        <title>Symmetric and asymmetric DNA N6-adenine methylation regulates different biological responses in Mucorales.</title>
        <authorList>
            <consortium name="Lawrence Berkeley National Laboratory"/>
            <person name="Lax C."/>
            <person name="Mondo S.J."/>
            <person name="Osorio-Concepcion M."/>
            <person name="Muszewska A."/>
            <person name="Corrochano-Luque M."/>
            <person name="Gutierrez G."/>
            <person name="Riley R."/>
            <person name="Lipzen A."/>
            <person name="Guo J."/>
            <person name="Hundley H."/>
            <person name="Amirebrahimi M."/>
            <person name="Ng V."/>
            <person name="Lorenzo-Gutierrez D."/>
            <person name="Binder U."/>
            <person name="Yang J."/>
            <person name="Song Y."/>
            <person name="Canovas D."/>
            <person name="Navarro E."/>
            <person name="Freitag M."/>
            <person name="Gabaldon T."/>
            <person name="Grigoriev I.V."/>
            <person name="Corrochano L.M."/>
            <person name="Nicolas F.E."/>
            <person name="Garre V."/>
        </authorList>
    </citation>
    <scope>NUCLEOTIDE SEQUENCE [LARGE SCALE GENOMIC DNA]</scope>
    <source>
        <strain evidence="1 2">L51</strain>
    </source>
</reference>